<evidence type="ECO:0000313" key="3">
    <source>
        <dbReference type="Proteomes" id="UP000290244"/>
    </source>
</evidence>
<dbReference type="KEGG" id="lsd:EMK97_16520"/>
<evidence type="ECO:0000259" key="1">
    <source>
        <dbReference type="PROSITE" id="PS50206"/>
    </source>
</evidence>
<dbReference type="SMART" id="SM00450">
    <property type="entry name" value="RHOD"/>
    <property type="match status" value="1"/>
</dbReference>
<sequence>MLKTIPDIIAQLKPQLTIVPAQQAMDVIKQSNGILVDVREPSEFSQKSASGAVNIPRGLLEMQMLKMHADEDLAIFIHCATGARACLAAEQLQRVGYKNVSVITCSLDDICSASA</sequence>
<gene>
    <name evidence="2" type="ORF">EMK97_16520</name>
</gene>
<name>A0A4P6P6I1_9GAMM</name>
<dbReference type="PANTHER" id="PTHR43031">
    <property type="entry name" value="FAD-DEPENDENT OXIDOREDUCTASE"/>
    <property type="match status" value="1"/>
</dbReference>
<dbReference type="InterPro" id="IPR036873">
    <property type="entry name" value="Rhodanese-like_dom_sf"/>
</dbReference>
<dbReference type="SUPFAM" id="SSF52821">
    <property type="entry name" value="Rhodanese/Cell cycle control phosphatase"/>
    <property type="match status" value="1"/>
</dbReference>
<dbReference type="RefSeq" id="WP_130603888.1">
    <property type="nucleotide sequence ID" value="NZ_CP034759.1"/>
</dbReference>
<dbReference type="PROSITE" id="PS50206">
    <property type="entry name" value="RHODANESE_3"/>
    <property type="match status" value="1"/>
</dbReference>
<protein>
    <submittedName>
        <fullName evidence="2">Rhodanese-like domain-containing protein</fullName>
    </submittedName>
</protein>
<dbReference type="Pfam" id="PF00581">
    <property type="entry name" value="Rhodanese"/>
    <property type="match status" value="1"/>
</dbReference>
<dbReference type="InterPro" id="IPR050229">
    <property type="entry name" value="GlpE_sulfurtransferase"/>
</dbReference>
<accession>A0A4P6P6I1</accession>
<keyword evidence="3" id="KW-1185">Reference proteome</keyword>
<organism evidence="2 3">
    <name type="scientific">Litorilituus sediminis</name>
    <dbReference type="NCBI Taxonomy" id="718192"/>
    <lineage>
        <taxon>Bacteria</taxon>
        <taxon>Pseudomonadati</taxon>
        <taxon>Pseudomonadota</taxon>
        <taxon>Gammaproteobacteria</taxon>
        <taxon>Alteromonadales</taxon>
        <taxon>Colwelliaceae</taxon>
        <taxon>Litorilituus</taxon>
    </lineage>
</organism>
<reference evidence="2 3" key="1">
    <citation type="submission" date="2018-12" db="EMBL/GenBank/DDBJ databases">
        <title>Complete genome of Litorilituus sediminis.</title>
        <authorList>
            <person name="Liu A."/>
            <person name="Rong J."/>
        </authorList>
    </citation>
    <scope>NUCLEOTIDE SEQUENCE [LARGE SCALE GENOMIC DNA]</scope>
    <source>
        <strain evidence="2 3">JCM 17549</strain>
    </source>
</reference>
<dbReference type="PANTHER" id="PTHR43031:SF1">
    <property type="entry name" value="PYRIDINE NUCLEOTIDE-DISULPHIDE OXIDOREDUCTASE"/>
    <property type="match status" value="1"/>
</dbReference>
<evidence type="ECO:0000313" key="2">
    <source>
        <dbReference type="EMBL" id="QBG37221.1"/>
    </source>
</evidence>
<feature type="domain" description="Rhodanese" evidence="1">
    <location>
        <begin position="29"/>
        <end position="112"/>
    </location>
</feature>
<proteinExistence type="predicted"/>
<dbReference type="AlphaFoldDB" id="A0A4P6P6I1"/>
<dbReference type="EMBL" id="CP034759">
    <property type="protein sequence ID" value="QBG37221.1"/>
    <property type="molecule type" value="Genomic_DNA"/>
</dbReference>
<dbReference type="InterPro" id="IPR001763">
    <property type="entry name" value="Rhodanese-like_dom"/>
</dbReference>
<dbReference type="OrthoDB" id="9791096at2"/>
<dbReference type="CDD" id="cd00158">
    <property type="entry name" value="RHOD"/>
    <property type="match status" value="1"/>
</dbReference>
<dbReference type="Gene3D" id="3.40.250.10">
    <property type="entry name" value="Rhodanese-like domain"/>
    <property type="match status" value="1"/>
</dbReference>
<dbReference type="Proteomes" id="UP000290244">
    <property type="component" value="Chromosome"/>
</dbReference>